<keyword evidence="2" id="KW-0238">DNA-binding</keyword>
<organism evidence="5 6">
    <name type="scientific">Arcticibacter tournemirensis</name>
    <dbReference type="NCBI Taxonomy" id="699437"/>
    <lineage>
        <taxon>Bacteria</taxon>
        <taxon>Pseudomonadati</taxon>
        <taxon>Bacteroidota</taxon>
        <taxon>Sphingobacteriia</taxon>
        <taxon>Sphingobacteriales</taxon>
        <taxon>Sphingobacteriaceae</taxon>
        <taxon>Arcticibacter</taxon>
    </lineage>
</organism>
<dbReference type="EMBL" id="RXOC01000006">
    <property type="protein sequence ID" value="RXF69676.1"/>
    <property type="molecule type" value="Genomic_DNA"/>
</dbReference>
<accession>A0A4Q0MA71</accession>
<evidence type="ECO:0000256" key="1">
    <source>
        <dbReference type="ARBA" id="ARBA00023015"/>
    </source>
</evidence>
<dbReference type="SMART" id="SM00342">
    <property type="entry name" value="HTH_ARAC"/>
    <property type="match status" value="1"/>
</dbReference>
<feature type="domain" description="HTH araC/xylS-type" evidence="4">
    <location>
        <begin position="197"/>
        <end position="295"/>
    </location>
</feature>
<evidence type="ECO:0000259" key="4">
    <source>
        <dbReference type="PROSITE" id="PS01124"/>
    </source>
</evidence>
<dbReference type="Pfam" id="PF12833">
    <property type="entry name" value="HTH_18"/>
    <property type="match status" value="1"/>
</dbReference>
<keyword evidence="3" id="KW-0804">Transcription</keyword>
<comment type="caution">
    <text evidence="5">The sequence shown here is derived from an EMBL/GenBank/DDBJ whole genome shotgun (WGS) entry which is preliminary data.</text>
</comment>
<dbReference type="PANTHER" id="PTHR46796">
    <property type="entry name" value="HTH-TYPE TRANSCRIPTIONAL ACTIVATOR RHAS-RELATED"/>
    <property type="match status" value="1"/>
</dbReference>
<dbReference type="GO" id="GO:0043565">
    <property type="term" value="F:sequence-specific DNA binding"/>
    <property type="evidence" value="ECO:0007669"/>
    <property type="project" value="InterPro"/>
</dbReference>
<keyword evidence="1" id="KW-0805">Transcription regulation</keyword>
<evidence type="ECO:0000256" key="3">
    <source>
        <dbReference type="ARBA" id="ARBA00023163"/>
    </source>
</evidence>
<protein>
    <submittedName>
        <fullName evidence="5">AraC family transcriptional regulator</fullName>
    </submittedName>
</protein>
<dbReference type="Proteomes" id="UP000290848">
    <property type="component" value="Unassembled WGS sequence"/>
</dbReference>
<dbReference type="AlphaFoldDB" id="A0A4Q0MA71"/>
<name>A0A4Q0MA71_9SPHI</name>
<dbReference type="InterPro" id="IPR050204">
    <property type="entry name" value="AraC_XylS_family_regulators"/>
</dbReference>
<dbReference type="SUPFAM" id="SSF46689">
    <property type="entry name" value="Homeodomain-like"/>
    <property type="match status" value="2"/>
</dbReference>
<dbReference type="GO" id="GO:0003700">
    <property type="term" value="F:DNA-binding transcription factor activity"/>
    <property type="evidence" value="ECO:0007669"/>
    <property type="project" value="InterPro"/>
</dbReference>
<evidence type="ECO:0000313" key="6">
    <source>
        <dbReference type="Proteomes" id="UP000290848"/>
    </source>
</evidence>
<dbReference type="PROSITE" id="PS01124">
    <property type="entry name" value="HTH_ARAC_FAMILY_2"/>
    <property type="match status" value="1"/>
</dbReference>
<gene>
    <name evidence="5" type="ORF">EKH83_10475</name>
</gene>
<evidence type="ECO:0000256" key="2">
    <source>
        <dbReference type="ARBA" id="ARBA00023125"/>
    </source>
</evidence>
<sequence length="301" mass="34263">MLIYEHIWVAFMNTYYLPDDIIGGSANGSDEVVIRFYISGRDSVKNRIVLNQNMINLLVSGTKTVVYPDATAVVNAGELVVLSTGNVLTSELLTGGQQFSSILFYFSNEVLNRFLIKYDHLLQTVTPLGGRQPFLIFKQDSFIKHFTASMQALLTAENDLPSALRLVKLEELLLYLLHMDPERFRAIRIITNDREQLQIKKVVESHVGQLITVDELAFLCHMSTSTFKRRFREIYDTTPQKWLLTRKLEMAAELLRSAGESPSGVYLKVGYQNHSSFSEAFRNHFGSTPSEYQQKRLNVAP</sequence>
<dbReference type="InterPro" id="IPR018060">
    <property type="entry name" value="HTH_AraC"/>
</dbReference>
<dbReference type="InterPro" id="IPR009057">
    <property type="entry name" value="Homeodomain-like_sf"/>
</dbReference>
<evidence type="ECO:0000313" key="5">
    <source>
        <dbReference type="EMBL" id="RXF69676.1"/>
    </source>
</evidence>
<reference evidence="5 6" key="1">
    <citation type="submission" date="2018-12" db="EMBL/GenBank/DDBJ databases">
        <title>The Draft Genome Sequence of the Soil Bacterium Pedobacter tournemirensis R1.</title>
        <authorList>
            <person name="He J."/>
        </authorList>
    </citation>
    <scope>NUCLEOTIDE SEQUENCE [LARGE SCALE GENOMIC DNA]</scope>
    <source>
        <strain evidence="5 6">R1</strain>
    </source>
</reference>
<dbReference type="InterPro" id="IPR054015">
    <property type="entry name" value="ExsA-like_N"/>
</dbReference>
<dbReference type="Pfam" id="PF22200">
    <property type="entry name" value="ExsA_N"/>
    <property type="match status" value="1"/>
</dbReference>
<proteinExistence type="predicted"/>
<dbReference type="Gene3D" id="1.10.10.60">
    <property type="entry name" value="Homeodomain-like"/>
    <property type="match status" value="2"/>
</dbReference>